<dbReference type="SUPFAM" id="SSF54001">
    <property type="entry name" value="Cysteine proteinases"/>
    <property type="match status" value="1"/>
</dbReference>
<dbReference type="PROSITE" id="PS50911">
    <property type="entry name" value="CHAP"/>
    <property type="match status" value="1"/>
</dbReference>
<dbReference type="InterPro" id="IPR038765">
    <property type="entry name" value="Papain-like_cys_pep_sf"/>
</dbReference>
<name>A0A317ZEF8_STAPS</name>
<dbReference type="InterPro" id="IPR007921">
    <property type="entry name" value="CHAP_dom"/>
</dbReference>
<protein>
    <submittedName>
        <fullName evidence="2">CHAP domain-containing protein</fullName>
    </submittedName>
</protein>
<dbReference type="Gene3D" id="3.90.1720.10">
    <property type="entry name" value="endopeptidase domain like (from Nostoc punctiforme)"/>
    <property type="match status" value="1"/>
</dbReference>
<gene>
    <name evidence="2" type="ORF">DD924_00265</name>
</gene>
<feature type="domain" description="Peptidase C51" evidence="1">
    <location>
        <begin position="4"/>
        <end position="133"/>
    </location>
</feature>
<evidence type="ECO:0000313" key="2">
    <source>
        <dbReference type="EMBL" id="PWZ99853.1"/>
    </source>
</evidence>
<evidence type="ECO:0000259" key="1">
    <source>
        <dbReference type="PROSITE" id="PS50911"/>
    </source>
</evidence>
<organism evidence="2 3">
    <name type="scientific">Staphylococcus pseudintermedius</name>
    <dbReference type="NCBI Taxonomy" id="283734"/>
    <lineage>
        <taxon>Bacteria</taxon>
        <taxon>Bacillati</taxon>
        <taxon>Bacillota</taxon>
        <taxon>Bacilli</taxon>
        <taxon>Bacillales</taxon>
        <taxon>Staphylococcaceae</taxon>
        <taxon>Staphylococcus</taxon>
        <taxon>Staphylococcus intermedius group</taxon>
    </lineage>
</organism>
<dbReference type="AlphaFoldDB" id="A0A317ZEF8"/>
<dbReference type="Proteomes" id="UP000246351">
    <property type="component" value="Unassembled WGS sequence"/>
</dbReference>
<sequence length="144" mass="16907">MKTYSEARSRLRWYVGRYIDFDGYWAYQCMDLAVDYIYWLLDIRMWGNAKGAINNDFKNMATIYENTPSFVPQVGDVAVFRNGIYKQYGHIGIVYNSGNTNQFLILEQNFDGNANTPASLRWDNYYGCTHFIRPHYKSENTTSK</sequence>
<proteinExistence type="predicted"/>
<dbReference type="STRING" id="937773.SPSINT_0599"/>
<dbReference type="Pfam" id="PF05257">
    <property type="entry name" value="CHAP"/>
    <property type="match status" value="1"/>
</dbReference>
<dbReference type="EMBL" id="QEIV01000018">
    <property type="protein sequence ID" value="PWZ99853.1"/>
    <property type="molecule type" value="Genomic_DNA"/>
</dbReference>
<accession>A0A317ZEF8</accession>
<comment type="caution">
    <text evidence="2">The sequence shown here is derived from an EMBL/GenBank/DDBJ whole genome shotgun (WGS) entry which is preliminary data.</text>
</comment>
<feature type="non-terminal residue" evidence="2">
    <location>
        <position position="144"/>
    </location>
</feature>
<reference evidence="2 3" key="1">
    <citation type="journal article" date="2018" name="Vet. Microbiol.">
        <title>Clonal diversity and geographic distribution of methicillin-resistant Staphylococcus pseudintermedius from Australian animals: Discovery of novel sequence types.</title>
        <authorList>
            <person name="Worthing K.A."/>
            <person name="Abraham S."/>
            <person name="Coombs G.W."/>
            <person name="Pang S."/>
            <person name="Saputra S."/>
            <person name="Jordan D."/>
            <person name="Trott D.J."/>
            <person name="Norris J.M."/>
        </authorList>
    </citation>
    <scope>NUCLEOTIDE SEQUENCE [LARGE SCALE GENOMIC DNA]</scope>
    <source>
        <strain evidence="2 3">ST71 3</strain>
    </source>
</reference>
<evidence type="ECO:0000313" key="3">
    <source>
        <dbReference type="Proteomes" id="UP000246351"/>
    </source>
</evidence>